<keyword evidence="2" id="KW-1185">Reference proteome</keyword>
<accession>A0A5N4CVV1</accession>
<evidence type="ECO:0000313" key="2">
    <source>
        <dbReference type="Proteomes" id="UP000299084"/>
    </source>
</evidence>
<evidence type="ECO:0000313" key="1">
    <source>
        <dbReference type="EMBL" id="KAB1262976.1"/>
    </source>
</evidence>
<dbReference type="AlphaFoldDB" id="A0A5N4CVV1"/>
<gene>
    <name evidence="1" type="ORF">Cadr_000023548</name>
</gene>
<organism evidence="1 2">
    <name type="scientific">Camelus dromedarius</name>
    <name type="common">Dromedary</name>
    <name type="synonym">Arabian camel</name>
    <dbReference type="NCBI Taxonomy" id="9838"/>
    <lineage>
        <taxon>Eukaryota</taxon>
        <taxon>Metazoa</taxon>
        <taxon>Chordata</taxon>
        <taxon>Craniata</taxon>
        <taxon>Vertebrata</taxon>
        <taxon>Euteleostomi</taxon>
        <taxon>Mammalia</taxon>
        <taxon>Eutheria</taxon>
        <taxon>Laurasiatheria</taxon>
        <taxon>Artiodactyla</taxon>
        <taxon>Tylopoda</taxon>
        <taxon>Camelidae</taxon>
        <taxon>Camelus</taxon>
    </lineage>
</organism>
<sequence>MEFHEHMLELLQGNPNKKWVLARLRAKVHRAQGVEIIDLLMVAICNPGPQDECYAGVSAKQKQICLWEQGIDRENPLLS</sequence>
<dbReference type="EMBL" id="JWIN03000018">
    <property type="protein sequence ID" value="KAB1262976.1"/>
    <property type="molecule type" value="Genomic_DNA"/>
</dbReference>
<proteinExistence type="predicted"/>
<protein>
    <submittedName>
        <fullName evidence="1">Uncharacterized protein</fullName>
    </submittedName>
</protein>
<comment type="caution">
    <text evidence="1">The sequence shown here is derived from an EMBL/GenBank/DDBJ whole genome shotgun (WGS) entry which is preliminary data.</text>
</comment>
<reference evidence="1 2" key="1">
    <citation type="journal article" date="2019" name="Mol. Ecol. Resour.">
        <title>Improving Illumina assemblies with Hi-C and long reads: an example with the North African dromedary.</title>
        <authorList>
            <person name="Elbers J.P."/>
            <person name="Rogers M.F."/>
            <person name="Perelman P.L."/>
            <person name="Proskuryakova A.A."/>
            <person name="Serdyukova N.A."/>
            <person name="Johnson W.E."/>
            <person name="Horin P."/>
            <person name="Corander J."/>
            <person name="Murphy D."/>
            <person name="Burger P.A."/>
        </authorList>
    </citation>
    <scope>NUCLEOTIDE SEQUENCE [LARGE SCALE GENOMIC DNA]</scope>
    <source>
        <strain evidence="1">Drom800</strain>
        <tissue evidence="1">Blood</tissue>
    </source>
</reference>
<name>A0A5N4CVV1_CAMDR</name>
<dbReference type="Proteomes" id="UP000299084">
    <property type="component" value="Unassembled WGS sequence"/>
</dbReference>